<dbReference type="PANTHER" id="PTHR42756">
    <property type="entry name" value="TRANSCRIPTIONAL REGULATOR, MARR"/>
    <property type="match status" value="1"/>
</dbReference>
<dbReference type="Pfam" id="PF01047">
    <property type="entry name" value="MarR"/>
    <property type="match status" value="1"/>
</dbReference>
<dbReference type="InterPro" id="IPR036390">
    <property type="entry name" value="WH_DNA-bd_sf"/>
</dbReference>
<evidence type="ECO:0000313" key="5">
    <source>
        <dbReference type="EMBL" id="RGC07871.1"/>
    </source>
</evidence>
<dbReference type="Gene3D" id="1.10.10.10">
    <property type="entry name" value="Winged helix-like DNA-binding domain superfamily/Winged helix DNA-binding domain"/>
    <property type="match status" value="1"/>
</dbReference>
<keyword evidence="3" id="KW-0804">Transcription</keyword>
<proteinExistence type="predicted"/>
<evidence type="ECO:0000256" key="3">
    <source>
        <dbReference type="ARBA" id="ARBA00023163"/>
    </source>
</evidence>
<accession>A0A3E2VBK5</accession>
<feature type="domain" description="HTH marR-type" evidence="4">
    <location>
        <begin position="1"/>
        <end position="139"/>
    </location>
</feature>
<dbReference type="PROSITE" id="PS50995">
    <property type="entry name" value="HTH_MARR_2"/>
    <property type="match status" value="1"/>
</dbReference>
<reference evidence="5 6" key="1">
    <citation type="submission" date="2018-08" db="EMBL/GenBank/DDBJ databases">
        <title>A genome reference for cultivated species of the human gut microbiota.</title>
        <authorList>
            <person name="Zou Y."/>
            <person name="Xue W."/>
            <person name="Luo G."/>
        </authorList>
    </citation>
    <scope>NUCLEOTIDE SEQUENCE [LARGE SCALE GENOMIC DNA]</scope>
    <source>
        <strain evidence="5 6">OF01-2LB</strain>
    </source>
</reference>
<sequence>MDLLLYEQQVEELNRKLTFQRSRYLKEAYEHYRITDMQYSVLSYIQQHPCTTIGSVARALHTDAGNMSALCKKLEQGGYLIRKKSEQDERIVELCTSESGALCVQEISHKMQQHYEEQWRQYNYKDKELIVKGLEKLNQFLDTIMRKESDLR</sequence>
<keyword evidence="1" id="KW-0805">Transcription regulation</keyword>
<organism evidence="5 6">
    <name type="scientific">Clostridium innocuum</name>
    <dbReference type="NCBI Taxonomy" id="1522"/>
    <lineage>
        <taxon>Bacteria</taxon>
        <taxon>Bacillati</taxon>
        <taxon>Bacillota</taxon>
        <taxon>Clostridia</taxon>
        <taxon>Eubacteriales</taxon>
        <taxon>Clostridiaceae</taxon>
        <taxon>Clostridium</taxon>
    </lineage>
</organism>
<dbReference type="InterPro" id="IPR036388">
    <property type="entry name" value="WH-like_DNA-bd_sf"/>
</dbReference>
<dbReference type="PANTHER" id="PTHR42756:SF1">
    <property type="entry name" value="TRANSCRIPTIONAL REPRESSOR OF EMRAB OPERON"/>
    <property type="match status" value="1"/>
</dbReference>
<evidence type="ECO:0000256" key="1">
    <source>
        <dbReference type="ARBA" id="ARBA00023015"/>
    </source>
</evidence>
<keyword evidence="2" id="KW-0238">DNA-binding</keyword>
<dbReference type="InterPro" id="IPR000835">
    <property type="entry name" value="HTH_MarR-typ"/>
</dbReference>
<dbReference type="SMART" id="SM00347">
    <property type="entry name" value="HTH_MARR"/>
    <property type="match status" value="1"/>
</dbReference>
<dbReference type="SUPFAM" id="SSF46785">
    <property type="entry name" value="Winged helix' DNA-binding domain"/>
    <property type="match status" value="1"/>
</dbReference>
<dbReference type="EMBL" id="QVEV01000097">
    <property type="protein sequence ID" value="RGC07871.1"/>
    <property type="molecule type" value="Genomic_DNA"/>
</dbReference>
<dbReference type="OrthoDB" id="9806864at2"/>
<name>A0A3E2VBK5_CLOIN</name>
<dbReference type="GO" id="GO:0003700">
    <property type="term" value="F:DNA-binding transcription factor activity"/>
    <property type="evidence" value="ECO:0007669"/>
    <property type="project" value="InterPro"/>
</dbReference>
<dbReference type="AlphaFoldDB" id="A0A3E2VBK5"/>
<comment type="caution">
    <text evidence="5">The sequence shown here is derived from an EMBL/GenBank/DDBJ whole genome shotgun (WGS) entry which is preliminary data.</text>
</comment>
<dbReference type="GO" id="GO:0003677">
    <property type="term" value="F:DNA binding"/>
    <property type="evidence" value="ECO:0007669"/>
    <property type="project" value="UniProtKB-KW"/>
</dbReference>
<protein>
    <submittedName>
        <fullName evidence="5">MarR family transcriptional regulator</fullName>
    </submittedName>
</protein>
<evidence type="ECO:0000256" key="2">
    <source>
        <dbReference type="ARBA" id="ARBA00023125"/>
    </source>
</evidence>
<evidence type="ECO:0000259" key="4">
    <source>
        <dbReference type="PROSITE" id="PS50995"/>
    </source>
</evidence>
<evidence type="ECO:0000313" key="6">
    <source>
        <dbReference type="Proteomes" id="UP000260025"/>
    </source>
</evidence>
<dbReference type="Proteomes" id="UP000260025">
    <property type="component" value="Unassembled WGS sequence"/>
</dbReference>
<gene>
    <name evidence="5" type="ORF">DXA38_22590</name>
</gene>
<dbReference type="RefSeq" id="WP_117445090.1">
    <property type="nucleotide sequence ID" value="NZ_JAJFEN010000117.1"/>
</dbReference>